<reference evidence="2" key="1">
    <citation type="journal article" date="2019" name="Int. J. Syst. Evol. Microbiol.">
        <title>The Global Catalogue of Microorganisms (GCM) 10K type strain sequencing project: providing services to taxonomists for standard genome sequencing and annotation.</title>
        <authorList>
            <consortium name="The Broad Institute Genomics Platform"/>
            <consortium name="The Broad Institute Genome Sequencing Center for Infectious Disease"/>
            <person name="Wu L."/>
            <person name="Ma J."/>
        </authorList>
    </citation>
    <scope>NUCLEOTIDE SEQUENCE [LARGE SCALE GENOMIC DNA]</scope>
    <source>
        <strain evidence="2">JCM 31920</strain>
    </source>
</reference>
<protein>
    <recommendedName>
        <fullName evidence="3">Neutral/alkaline non-lysosomal ceramidase N-terminal domain-containing protein</fullName>
    </recommendedName>
</protein>
<keyword evidence="2" id="KW-1185">Reference proteome</keyword>
<evidence type="ECO:0008006" key="3">
    <source>
        <dbReference type="Google" id="ProtNLM"/>
    </source>
</evidence>
<dbReference type="Proteomes" id="UP001501508">
    <property type="component" value="Unassembled WGS sequence"/>
</dbReference>
<comment type="caution">
    <text evidence="1">The sequence shown here is derived from an EMBL/GenBank/DDBJ whole genome shotgun (WGS) entry which is preliminary data.</text>
</comment>
<accession>A0ABP8M5A2</accession>
<evidence type="ECO:0000313" key="1">
    <source>
        <dbReference type="EMBL" id="GAA4444760.1"/>
    </source>
</evidence>
<proteinExistence type="predicted"/>
<evidence type="ECO:0000313" key="2">
    <source>
        <dbReference type="Proteomes" id="UP001501508"/>
    </source>
</evidence>
<organism evidence="1 2">
    <name type="scientific">Ravibacter arvi</name>
    <dbReference type="NCBI Taxonomy" id="2051041"/>
    <lineage>
        <taxon>Bacteria</taxon>
        <taxon>Pseudomonadati</taxon>
        <taxon>Bacteroidota</taxon>
        <taxon>Cytophagia</taxon>
        <taxon>Cytophagales</taxon>
        <taxon>Spirosomataceae</taxon>
        <taxon>Ravibacter</taxon>
    </lineage>
</organism>
<sequence length="468" mass="51955">MDPLYATVLALESGQGGKTTRTILVGCDLIGIPDGMRDASNLRDRVRELVVGKAPELTGTDITLNGSHTHTAPLSSAEDVNDIYGVPLEMISSGKPVMSPKDYMEFAAQRIAEGVVKAWKNRKPGGISFGLSKAVLGHNRLQVDKTGKSLMYGNTSRPEFSHIEGYEDHNLNLIYTWDQAGKLTGVVVNAAVPSQVTESMYQISADYWNETRALLREELGKELYVLPQVSAAGDQSPHLMWETKAEERMQKLMGIGNEGVGRSSLARRRQLARYVTDGVKAILPYMKANIDWNPVLSQKTETVRLSRRLLGEKDLEDARKEIAEWQPKYEKMLAEARANPEMTKKPRWYTNITIANTRFRRGQSVLERYELEKKSAKLGVELKVIRIGDMAIASNPFELYLDYGIQMKVKSPAVQTFIVQLTGAGTYLPTQRSINGGAYGAVPASTLFGPEAGNELVEKTVSMLKELW</sequence>
<name>A0ABP8M5A2_9BACT</name>
<dbReference type="EMBL" id="BAABEY010000032">
    <property type="protein sequence ID" value="GAA4444760.1"/>
    <property type="molecule type" value="Genomic_DNA"/>
</dbReference>
<gene>
    <name evidence="1" type="ORF">GCM10023091_35430</name>
</gene>